<protein>
    <submittedName>
        <fullName evidence="1">Uncharacterized protein</fullName>
    </submittedName>
</protein>
<dbReference type="AlphaFoldDB" id="A0A1L5PHI5"/>
<dbReference type="Proteomes" id="UP000185109">
    <property type="component" value="Plasmid pRsp8C3c"/>
</dbReference>
<organism evidence="1 2">
    <name type="scientific">Rhizobium etli 8C-3</name>
    <dbReference type="NCBI Taxonomy" id="538025"/>
    <lineage>
        <taxon>Bacteria</taxon>
        <taxon>Pseudomonadati</taxon>
        <taxon>Pseudomonadota</taxon>
        <taxon>Alphaproteobacteria</taxon>
        <taxon>Hyphomicrobiales</taxon>
        <taxon>Rhizobiaceae</taxon>
        <taxon>Rhizobium/Agrobacterium group</taxon>
        <taxon>Rhizobium</taxon>
    </lineage>
</organism>
<evidence type="ECO:0000313" key="2">
    <source>
        <dbReference type="Proteomes" id="UP000185109"/>
    </source>
</evidence>
<evidence type="ECO:0000313" key="1">
    <source>
        <dbReference type="EMBL" id="APO79654.1"/>
    </source>
</evidence>
<sequence>MGGANATVVSTRSRALPARWSARVCACADLLCPSHGVASPPWIVVVVPVGGADRLRLISTSGWRRAEYSPDDVVAMGLETPAMAQ</sequence>
<dbReference type="EMBL" id="CP017244">
    <property type="protein sequence ID" value="APO79654.1"/>
    <property type="molecule type" value="Genomic_DNA"/>
</dbReference>
<accession>A0A1L5PHI5</accession>
<name>A0A1L5PHI5_RHIET</name>
<geneLocation type="plasmid" evidence="2">
    <name>prsp8c3c</name>
</geneLocation>
<proteinExistence type="predicted"/>
<gene>
    <name evidence="1" type="ORF">AM571_PC01924</name>
</gene>
<reference evidence="1 2" key="1">
    <citation type="submission" date="2016-09" db="EMBL/GenBank/DDBJ databases">
        <title>The complete genome sequences of Rhizobium gallicum, symbiovars gallicum and phaseoli, symbionts associated to common bean (Phaseolus vulgaris).</title>
        <authorList>
            <person name="Bustos P."/>
            <person name="Santamaria R.I."/>
            <person name="Perez-Carrascal O.M."/>
            <person name="Juarez S."/>
            <person name="Lozano L."/>
            <person name="Martinez-Flores I."/>
            <person name="Martinez-Romero E."/>
            <person name="Cevallos M."/>
            <person name="Romero D."/>
            <person name="Davila G."/>
            <person name="Gonzalez V."/>
        </authorList>
    </citation>
    <scope>NUCLEOTIDE SEQUENCE [LARGE SCALE GENOMIC DNA]</scope>
    <source>
        <strain evidence="1 2">8C-3</strain>
        <plasmid evidence="2">Plasmid prsp8c3c</plasmid>
    </source>
</reference>
<keyword evidence="1" id="KW-0614">Plasmid</keyword>